<sequence>MALKALTSRAPGKKRCETRPEPSERASSAIAFRSRATGIQHDLARHQGAVIPSDLRRRPVGHGQQDDVTVVRRFRGRADAGVIAQFVCQQLGCRNSTKAD</sequence>
<protein>
    <submittedName>
        <fullName evidence="2">Uncharacterized protein</fullName>
    </submittedName>
</protein>
<comment type="caution">
    <text evidence="2">The sequence shown here is derived from an EMBL/GenBank/DDBJ whole genome shotgun (WGS) entry which is preliminary data.</text>
</comment>
<accession>A0A2S4ATY6</accession>
<dbReference type="Proteomes" id="UP000237068">
    <property type="component" value="Unassembled WGS sequence"/>
</dbReference>
<dbReference type="EMBL" id="PPXG01000001">
    <property type="protein sequence ID" value="POH84888.1"/>
    <property type="molecule type" value="Genomic_DNA"/>
</dbReference>
<feature type="region of interest" description="Disordered" evidence="1">
    <location>
        <begin position="43"/>
        <end position="65"/>
    </location>
</feature>
<gene>
    <name evidence="2" type="ORF">CXK91_02720</name>
</gene>
<feature type="region of interest" description="Disordered" evidence="1">
    <location>
        <begin position="1"/>
        <end position="30"/>
    </location>
</feature>
<evidence type="ECO:0000313" key="3">
    <source>
        <dbReference type="Proteomes" id="UP000237068"/>
    </source>
</evidence>
<evidence type="ECO:0000256" key="1">
    <source>
        <dbReference type="SAM" id="MobiDB-lite"/>
    </source>
</evidence>
<reference evidence="2 3" key="1">
    <citation type="submission" date="2018-01" db="EMBL/GenBank/DDBJ databases">
        <title>Denitrification phenotypes of diverse strains of Pseudomonas stutzeri.</title>
        <authorList>
            <person name="Milligan D.A."/>
            <person name="Bergaust L."/>
            <person name="Bakken L.R."/>
            <person name="Frostegard A."/>
        </authorList>
    </citation>
    <scope>NUCLEOTIDE SEQUENCE [LARGE SCALE GENOMIC DNA]</scope>
    <source>
        <strain evidence="2 3">24a13</strain>
    </source>
</reference>
<organism evidence="2 3">
    <name type="scientific">Stutzerimonas stutzeri</name>
    <name type="common">Pseudomonas stutzeri</name>
    <dbReference type="NCBI Taxonomy" id="316"/>
    <lineage>
        <taxon>Bacteria</taxon>
        <taxon>Pseudomonadati</taxon>
        <taxon>Pseudomonadota</taxon>
        <taxon>Gammaproteobacteria</taxon>
        <taxon>Pseudomonadales</taxon>
        <taxon>Pseudomonadaceae</taxon>
        <taxon>Stutzerimonas</taxon>
    </lineage>
</organism>
<name>A0A2S4ATY6_STUST</name>
<feature type="compositionally biased region" description="Basic and acidic residues" evidence="1">
    <location>
        <begin position="14"/>
        <end position="24"/>
    </location>
</feature>
<proteinExistence type="predicted"/>
<evidence type="ECO:0000313" key="2">
    <source>
        <dbReference type="EMBL" id="POH84888.1"/>
    </source>
</evidence>
<dbReference type="AlphaFoldDB" id="A0A2S4ATY6"/>